<evidence type="ECO:0000256" key="2">
    <source>
        <dbReference type="ARBA" id="ARBA00007379"/>
    </source>
</evidence>
<evidence type="ECO:0000256" key="6">
    <source>
        <dbReference type="ARBA" id="ARBA00022692"/>
    </source>
</evidence>
<dbReference type="GO" id="GO:0051301">
    <property type="term" value="P:cell division"/>
    <property type="evidence" value="ECO:0007669"/>
    <property type="project" value="UniProtKB-KW"/>
</dbReference>
<dbReference type="PANTHER" id="PTHR47755:SF1">
    <property type="entry name" value="CELL DIVISION PROTEIN FTSX"/>
    <property type="match status" value="1"/>
</dbReference>
<dbReference type="EMBL" id="LBVT01000008">
    <property type="protein sequence ID" value="KKQ92303.1"/>
    <property type="molecule type" value="Genomic_DNA"/>
</dbReference>
<sequence length="320" mass="35569">MRGTKIPAGISYRKFSNDMLLTLNRIIKSGLINFWRNGWLSTATVLIMTVTLLAWTSIFLLNVVLTSVLGVLEQKVDISVYFNLDAKEADILALKSKLDNLEEVKNVEYVSTGEALEIFKKRHSGDEILLKSIQELNDNPLEASLNVLAKDASKYETVVSFLGQNQFGNIISKVNYAENKIVIERLGNIIGVLRQSGLAAGLILALIAFLVAFNTVRLAIYSSREEITIMKLVGASNRFVRGPFIVEGVLHGLVSSAFSFMIIIPGVAVIGPKLFNFLPEINLVNYLGDNFWQLLFFQTLGGIILGVFSSWFAIRKYLKV</sequence>
<dbReference type="InterPro" id="IPR004513">
    <property type="entry name" value="FtsX"/>
</dbReference>
<dbReference type="Pfam" id="PF02687">
    <property type="entry name" value="FtsX"/>
    <property type="match status" value="1"/>
</dbReference>
<keyword evidence="4 10" id="KW-1003">Cell membrane</keyword>
<feature type="transmembrane region" description="Helical" evidence="11">
    <location>
        <begin position="248"/>
        <end position="271"/>
    </location>
</feature>
<organism evidence="14 15">
    <name type="scientific">Candidatus Azambacteria bacterium GW2011_GWA2_39_10</name>
    <dbReference type="NCBI Taxonomy" id="1618611"/>
    <lineage>
        <taxon>Bacteria</taxon>
        <taxon>Candidatus Azamiibacteriota</taxon>
    </lineage>
</organism>
<evidence type="ECO:0000259" key="13">
    <source>
        <dbReference type="Pfam" id="PF18075"/>
    </source>
</evidence>
<evidence type="ECO:0000256" key="9">
    <source>
        <dbReference type="ARBA" id="ARBA00023306"/>
    </source>
</evidence>
<dbReference type="AlphaFoldDB" id="A0A0G0LK75"/>
<name>A0A0G0LK75_9BACT</name>
<keyword evidence="7 11" id="KW-1133">Transmembrane helix</keyword>
<evidence type="ECO:0000313" key="15">
    <source>
        <dbReference type="Proteomes" id="UP000034706"/>
    </source>
</evidence>
<evidence type="ECO:0000256" key="7">
    <source>
        <dbReference type="ARBA" id="ARBA00022989"/>
    </source>
</evidence>
<evidence type="ECO:0000256" key="11">
    <source>
        <dbReference type="SAM" id="Phobius"/>
    </source>
</evidence>
<dbReference type="InterPro" id="IPR040690">
    <property type="entry name" value="FtsX_ECD"/>
</dbReference>
<evidence type="ECO:0000256" key="4">
    <source>
        <dbReference type="ARBA" id="ARBA00022475"/>
    </source>
</evidence>
<evidence type="ECO:0000256" key="5">
    <source>
        <dbReference type="ARBA" id="ARBA00022618"/>
    </source>
</evidence>
<evidence type="ECO:0000259" key="12">
    <source>
        <dbReference type="Pfam" id="PF02687"/>
    </source>
</evidence>
<dbReference type="PIRSF" id="PIRSF003097">
    <property type="entry name" value="FtsX"/>
    <property type="match status" value="1"/>
</dbReference>
<evidence type="ECO:0000256" key="1">
    <source>
        <dbReference type="ARBA" id="ARBA00004651"/>
    </source>
</evidence>
<feature type="domain" description="FtsX extracellular" evidence="13">
    <location>
        <begin position="76"/>
        <end position="164"/>
    </location>
</feature>
<proteinExistence type="inferred from homology"/>
<evidence type="ECO:0000313" key="14">
    <source>
        <dbReference type="EMBL" id="KKQ92303.1"/>
    </source>
</evidence>
<keyword evidence="9 10" id="KW-0131">Cell cycle</keyword>
<feature type="transmembrane region" description="Helical" evidence="11">
    <location>
        <begin position="291"/>
        <end position="314"/>
    </location>
</feature>
<dbReference type="Gene3D" id="3.30.70.3040">
    <property type="match status" value="1"/>
</dbReference>
<comment type="similarity">
    <text evidence="2 10">Belongs to the ABC-4 integral membrane protein family. FtsX subfamily.</text>
</comment>
<keyword evidence="8 10" id="KW-0472">Membrane</keyword>
<dbReference type="Proteomes" id="UP000034706">
    <property type="component" value="Unassembled WGS sequence"/>
</dbReference>
<evidence type="ECO:0000256" key="10">
    <source>
        <dbReference type="PIRNR" id="PIRNR003097"/>
    </source>
</evidence>
<feature type="domain" description="ABC3 transporter permease C-terminal" evidence="12">
    <location>
        <begin position="200"/>
        <end position="319"/>
    </location>
</feature>
<reference evidence="14 15" key="1">
    <citation type="journal article" date="2015" name="Nature">
        <title>rRNA introns, odd ribosomes, and small enigmatic genomes across a large radiation of phyla.</title>
        <authorList>
            <person name="Brown C.T."/>
            <person name="Hug L.A."/>
            <person name="Thomas B.C."/>
            <person name="Sharon I."/>
            <person name="Castelle C.J."/>
            <person name="Singh A."/>
            <person name="Wilkins M.J."/>
            <person name="Williams K.H."/>
            <person name="Banfield J.F."/>
        </authorList>
    </citation>
    <scope>NUCLEOTIDE SEQUENCE [LARGE SCALE GENOMIC DNA]</scope>
</reference>
<dbReference type="PANTHER" id="PTHR47755">
    <property type="entry name" value="CELL DIVISION PROTEIN FTSX"/>
    <property type="match status" value="1"/>
</dbReference>
<keyword evidence="5 10" id="KW-0132">Cell division</keyword>
<dbReference type="InterPro" id="IPR003838">
    <property type="entry name" value="ABC3_permease_C"/>
</dbReference>
<protein>
    <recommendedName>
        <fullName evidence="3 10">Cell division protein FtsX</fullName>
    </recommendedName>
</protein>
<feature type="transmembrane region" description="Helical" evidence="11">
    <location>
        <begin position="38"/>
        <end position="65"/>
    </location>
</feature>
<feature type="transmembrane region" description="Helical" evidence="11">
    <location>
        <begin position="198"/>
        <end position="220"/>
    </location>
</feature>
<accession>A0A0G0LK75</accession>
<dbReference type="GO" id="GO:0005886">
    <property type="term" value="C:plasma membrane"/>
    <property type="evidence" value="ECO:0007669"/>
    <property type="project" value="UniProtKB-SubCell"/>
</dbReference>
<evidence type="ECO:0000256" key="8">
    <source>
        <dbReference type="ARBA" id="ARBA00023136"/>
    </source>
</evidence>
<comment type="caution">
    <text evidence="14">The sequence shown here is derived from an EMBL/GenBank/DDBJ whole genome shotgun (WGS) entry which is preliminary data.</text>
</comment>
<comment type="subcellular location">
    <subcellularLocation>
        <location evidence="1">Cell membrane</location>
        <topology evidence="1">Multi-pass membrane protein</topology>
    </subcellularLocation>
</comment>
<evidence type="ECO:0000256" key="3">
    <source>
        <dbReference type="ARBA" id="ARBA00021907"/>
    </source>
</evidence>
<keyword evidence="6 11" id="KW-0812">Transmembrane</keyword>
<dbReference type="Pfam" id="PF18075">
    <property type="entry name" value="FtsX_ECD"/>
    <property type="match status" value="1"/>
</dbReference>
<gene>
    <name evidence="14" type="ORF">UT16_C0008G0018</name>
</gene>